<name>A0ABX0ZLI6_9ACTN</name>
<comment type="cofactor">
    <cofactor evidence="1">
        <name>thiamine diphosphate</name>
        <dbReference type="ChEBI" id="CHEBI:58937"/>
    </cofactor>
</comment>
<evidence type="ECO:0000256" key="2">
    <source>
        <dbReference type="ARBA" id="ARBA00023002"/>
    </source>
</evidence>
<keyword evidence="2" id="KW-0560">Oxidoreductase</keyword>
<dbReference type="Gene3D" id="3.40.50.970">
    <property type="match status" value="1"/>
</dbReference>
<keyword evidence="6" id="KW-1185">Reference proteome</keyword>
<evidence type="ECO:0000313" key="6">
    <source>
        <dbReference type="Proteomes" id="UP000734511"/>
    </source>
</evidence>
<dbReference type="Pfam" id="PF00676">
    <property type="entry name" value="E1_dh"/>
    <property type="match status" value="1"/>
</dbReference>
<dbReference type="EMBL" id="JAATEJ010000006">
    <property type="protein sequence ID" value="NJP43967.1"/>
    <property type="molecule type" value="Genomic_DNA"/>
</dbReference>
<protein>
    <submittedName>
        <fullName evidence="5">Thiamine pyrophosphate-dependent dehydrogenase E1 component subunit alpha</fullName>
    </submittedName>
</protein>
<dbReference type="RefSeq" id="WP_167982822.1">
    <property type="nucleotide sequence ID" value="NZ_JAATEJ010000006.1"/>
</dbReference>
<dbReference type="PANTHER" id="PTHR11516:SF60">
    <property type="entry name" value="PYRUVATE DEHYDROGENASE E1 COMPONENT SUBUNIT ALPHA"/>
    <property type="match status" value="1"/>
</dbReference>
<dbReference type="CDD" id="cd02000">
    <property type="entry name" value="TPP_E1_PDC_ADC_BCADC"/>
    <property type="match status" value="1"/>
</dbReference>
<dbReference type="InterPro" id="IPR029061">
    <property type="entry name" value="THDP-binding"/>
</dbReference>
<reference evidence="5 6" key="1">
    <citation type="submission" date="2020-03" db="EMBL/GenBank/DDBJ databases">
        <title>WGS of actinomycetes isolated from Thailand.</title>
        <authorList>
            <person name="Thawai C."/>
        </authorList>
    </citation>
    <scope>NUCLEOTIDE SEQUENCE [LARGE SCALE GENOMIC DNA]</scope>
    <source>
        <strain evidence="5 6">PRB2-1</strain>
    </source>
</reference>
<dbReference type="PANTHER" id="PTHR11516">
    <property type="entry name" value="PYRUVATE DEHYDROGENASE E1 COMPONENT, ALPHA SUBUNIT BACTERIAL AND ORGANELLAR"/>
    <property type="match status" value="1"/>
</dbReference>
<comment type="caution">
    <text evidence="5">The sequence shown here is derived from an EMBL/GenBank/DDBJ whole genome shotgun (WGS) entry which is preliminary data.</text>
</comment>
<dbReference type="InterPro" id="IPR001017">
    <property type="entry name" value="DH_E1"/>
</dbReference>
<accession>A0ABX0ZLI6</accession>
<evidence type="ECO:0000259" key="4">
    <source>
        <dbReference type="Pfam" id="PF00676"/>
    </source>
</evidence>
<dbReference type="Proteomes" id="UP000734511">
    <property type="component" value="Unassembled WGS sequence"/>
</dbReference>
<evidence type="ECO:0000256" key="3">
    <source>
        <dbReference type="ARBA" id="ARBA00023052"/>
    </source>
</evidence>
<feature type="domain" description="Dehydrogenase E1 component" evidence="4">
    <location>
        <begin position="20"/>
        <end position="289"/>
    </location>
</feature>
<dbReference type="InterPro" id="IPR050642">
    <property type="entry name" value="PDH_E1_Alpha_Subunit"/>
</dbReference>
<evidence type="ECO:0000256" key="1">
    <source>
        <dbReference type="ARBA" id="ARBA00001964"/>
    </source>
</evidence>
<sequence length="343" mass="35108">MADAPPAAGDAAAGLYRTIALIRGFEQRAVELVRSGVIRGGIHPCTGQEAVAAGTCAALRPGDVVTSTHRGHGHVLAKGADPARMMAELAGRTTGLNQGRGGSMHAADFAVGVLGANAIVGAAVPIAAGAAWAMRRSAAYGPGTYRPAAADGTDRVALTYFGDGAVSQGVVLEAFNLAALWRVPLVLVCENNGFATSMRPQDTMAGTVTARAAAFGIPAVTVDGMDAEAVRDATAEAAARARTGAGPSLVECVTYRFDAHHTWEHTARPRYRTDAEVEAGRARDPLEVQGARIARATRAAIDAETAGLLDAAVRYALDGPHPDPATALDGLYASGLRPRAGAL</sequence>
<gene>
    <name evidence="5" type="ORF">HCN08_11195</name>
</gene>
<keyword evidence="3" id="KW-0786">Thiamine pyrophosphate</keyword>
<evidence type="ECO:0000313" key="5">
    <source>
        <dbReference type="EMBL" id="NJP43967.1"/>
    </source>
</evidence>
<proteinExistence type="predicted"/>
<dbReference type="SUPFAM" id="SSF52518">
    <property type="entry name" value="Thiamin diphosphate-binding fold (THDP-binding)"/>
    <property type="match status" value="1"/>
</dbReference>
<organism evidence="5 6">
    <name type="scientific">Actinacidiphila epipremni</name>
    <dbReference type="NCBI Taxonomy" id="2053013"/>
    <lineage>
        <taxon>Bacteria</taxon>
        <taxon>Bacillati</taxon>
        <taxon>Actinomycetota</taxon>
        <taxon>Actinomycetes</taxon>
        <taxon>Kitasatosporales</taxon>
        <taxon>Streptomycetaceae</taxon>
        <taxon>Actinacidiphila</taxon>
    </lineage>
</organism>